<proteinExistence type="predicted"/>
<dbReference type="RefSeq" id="XP_005841287.1">
    <property type="nucleotide sequence ID" value="XM_005841230.1"/>
</dbReference>
<name>L1K150_GUITC</name>
<feature type="signal peptide" evidence="1">
    <location>
        <begin position="1"/>
        <end position="18"/>
    </location>
</feature>
<keyword evidence="4" id="KW-1185">Reference proteome</keyword>
<organism evidence="2">
    <name type="scientific">Guillardia theta (strain CCMP2712)</name>
    <name type="common">Cryptophyte</name>
    <dbReference type="NCBI Taxonomy" id="905079"/>
    <lineage>
        <taxon>Eukaryota</taxon>
        <taxon>Cryptophyceae</taxon>
        <taxon>Pyrenomonadales</taxon>
        <taxon>Geminigeraceae</taxon>
        <taxon>Guillardia</taxon>
    </lineage>
</organism>
<evidence type="ECO:0000313" key="3">
    <source>
        <dbReference type="EnsemblProtists" id="EKX54307"/>
    </source>
</evidence>
<accession>L1K150</accession>
<feature type="chain" id="PRO_5008772023" evidence="1">
    <location>
        <begin position="19"/>
        <end position="830"/>
    </location>
</feature>
<dbReference type="EnsemblProtists" id="EKX54307">
    <property type="protein sequence ID" value="EKX54307"/>
    <property type="gene ID" value="GUITHDRAFT_63317"/>
</dbReference>
<dbReference type="eggNOG" id="ENOG502REVD">
    <property type="taxonomic scope" value="Eukaryota"/>
</dbReference>
<dbReference type="EMBL" id="JH992967">
    <property type="protein sequence ID" value="EKX54307.1"/>
    <property type="molecule type" value="Genomic_DNA"/>
</dbReference>
<evidence type="ECO:0000313" key="2">
    <source>
        <dbReference type="EMBL" id="EKX54307.1"/>
    </source>
</evidence>
<reference evidence="4" key="2">
    <citation type="submission" date="2012-11" db="EMBL/GenBank/DDBJ databases">
        <authorList>
            <person name="Kuo A."/>
            <person name="Curtis B.A."/>
            <person name="Tanifuji G."/>
            <person name="Burki F."/>
            <person name="Gruber A."/>
            <person name="Irimia M."/>
            <person name="Maruyama S."/>
            <person name="Arias M.C."/>
            <person name="Ball S.G."/>
            <person name="Gile G.H."/>
            <person name="Hirakawa Y."/>
            <person name="Hopkins J.F."/>
            <person name="Rensing S.A."/>
            <person name="Schmutz J."/>
            <person name="Symeonidi A."/>
            <person name="Elias M."/>
            <person name="Eveleigh R.J."/>
            <person name="Herman E.K."/>
            <person name="Klute M.J."/>
            <person name="Nakayama T."/>
            <person name="Obornik M."/>
            <person name="Reyes-Prieto A."/>
            <person name="Armbrust E.V."/>
            <person name="Aves S.J."/>
            <person name="Beiko R.G."/>
            <person name="Coutinho P."/>
            <person name="Dacks J.B."/>
            <person name="Durnford D.G."/>
            <person name="Fast N.M."/>
            <person name="Green B.R."/>
            <person name="Grisdale C."/>
            <person name="Hempe F."/>
            <person name="Henrissat B."/>
            <person name="Hoppner M.P."/>
            <person name="Ishida K.-I."/>
            <person name="Kim E."/>
            <person name="Koreny L."/>
            <person name="Kroth P.G."/>
            <person name="Liu Y."/>
            <person name="Malik S.-B."/>
            <person name="Maier U.G."/>
            <person name="McRose D."/>
            <person name="Mock T."/>
            <person name="Neilson J.A."/>
            <person name="Onodera N.T."/>
            <person name="Poole A.M."/>
            <person name="Pritham E.J."/>
            <person name="Richards T.A."/>
            <person name="Rocap G."/>
            <person name="Roy S.W."/>
            <person name="Sarai C."/>
            <person name="Schaack S."/>
            <person name="Shirato S."/>
            <person name="Slamovits C.H."/>
            <person name="Spencer D.F."/>
            <person name="Suzuki S."/>
            <person name="Worden A.Z."/>
            <person name="Zauner S."/>
            <person name="Barry K."/>
            <person name="Bell C."/>
            <person name="Bharti A.K."/>
            <person name="Crow J.A."/>
            <person name="Grimwood J."/>
            <person name="Kramer R."/>
            <person name="Lindquist E."/>
            <person name="Lucas S."/>
            <person name="Salamov A."/>
            <person name="McFadden G.I."/>
            <person name="Lane C.E."/>
            <person name="Keeling P.J."/>
            <person name="Gray M.W."/>
            <person name="Grigoriev I.V."/>
            <person name="Archibald J.M."/>
        </authorList>
    </citation>
    <scope>NUCLEOTIDE SEQUENCE</scope>
    <source>
        <strain evidence="4">CCMP2712</strain>
    </source>
</reference>
<dbReference type="OMA" id="WWAINLL"/>
<dbReference type="HOGENOM" id="CLU_003859_0_1_1"/>
<dbReference type="KEGG" id="gtt:GUITHDRAFT_63317"/>
<reference evidence="2 4" key="1">
    <citation type="journal article" date="2012" name="Nature">
        <title>Algal genomes reveal evolutionary mosaicism and the fate of nucleomorphs.</title>
        <authorList>
            <consortium name="DOE Joint Genome Institute"/>
            <person name="Curtis B.A."/>
            <person name="Tanifuji G."/>
            <person name="Burki F."/>
            <person name="Gruber A."/>
            <person name="Irimia M."/>
            <person name="Maruyama S."/>
            <person name="Arias M.C."/>
            <person name="Ball S.G."/>
            <person name="Gile G.H."/>
            <person name="Hirakawa Y."/>
            <person name="Hopkins J.F."/>
            <person name="Kuo A."/>
            <person name="Rensing S.A."/>
            <person name="Schmutz J."/>
            <person name="Symeonidi A."/>
            <person name="Elias M."/>
            <person name="Eveleigh R.J."/>
            <person name="Herman E.K."/>
            <person name="Klute M.J."/>
            <person name="Nakayama T."/>
            <person name="Obornik M."/>
            <person name="Reyes-Prieto A."/>
            <person name="Armbrust E.V."/>
            <person name="Aves S.J."/>
            <person name="Beiko R.G."/>
            <person name="Coutinho P."/>
            <person name="Dacks J.B."/>
            <person name="Durnford D.G."/>
            <person name="Fast N.M."/>
            <person name="Green B.R."/>
            <person name="Grisdale C.J."/>
            <person name="Hempel F."/>
            <person name="Henrissat B."/>
            <person name="Hoppner M.P."/>
            <person name="Ishida K."/>
            <person name="Kim E."/>
            <person name="Koreny L."/>
            <person name="Kroth P.G."/>
            <person name="Liu Y."/>
            <person name="Malik S.B."/>
            <person name="Maier U.G."/>
            <person name="McRose D."/>
            <person name="Mock T."/>
            <person name="Neilson J.A."/>
            <person name="Onodera N.T."/>
            <person name="Poole A.M."/>
            <person name="Pritham E.J."/>
            <person name="Richards T.A."/>
            <person name="Rocap G."/>
            <person name="Roy S.W."/>
            <person name="Sarai C."/>
            <person name="Schaack S."/>
            <person name="Shirato S."/>
            <person name="Slamovits C.H."/>
            <person name="Spencer D.F."/>
            <person name="Suzuki S."/>
            <person name="Worden A.Z."/>
            <person name="Zauner S."/>
            <person name="Barry K."/>
            <person name="Bell C."/>
            <person name="Bharti A.K."/>
            <person name="Crow J.A."/>
            <person name="Grimwood J."/>
            <person name="Kramer R."/>
            <person name="Lindquist E."/>
            <person name="Lucas S."/>
            <person name="Salamov A."/>
            <person name="McFadden G.I."/>
            <person name="Lane C.E."/>
            <person name="Keeling P.J."/>
            <person name="Gray M.W."/>
            <person name="Grigoriev I.V."/>
            <person name="Archibald J.M."/>
        </authorList>
    </citation>
    <scope>NUCLEOTIDE SEQUENCE</scope>
    <source>
        <strain evidence="2 4">CCMP2712</strain>
    </source>
</reference>
<protein>
    <submittedName>
        <fullName evidence="2 3">Uncharacterized protein</fullName>
    </submittedName>
</protein>
<dbReference type="AlphaFoldDB" id="L1K150"/>
<dbReference type="PaxDb" id="55529-EKX54307"/>
<evidence type="ECO:0000313" key="4">
    <source>
        <dbReference type="Proteomes" id="UP000011087"/>
    </source>
</evidence>
<dbReference type="Proteomes" id="UP000011087">
    <property type="component" value="Unassembled WGS sequence"/>
</dbReference>
<dbReference type="GeneID" id="17311362"/>
<keyword evidence="1" id="KW-0732">Signal</keyword>
<evidence type="ECO:0000256" key="1">
    <source>
        <dbReference type="SAM" id="SignalP"/>
    </source>
</evidence>
<sequence length="830" mass="93095">MTVIHSKLLILISKYAQASTGPDVKETWIRELPLLVLIYEGIISGVFEIDYSPQSVTISHAGITRRQFLNISQEAKSCIDELRENKLLNGLKIATEDFQPITAYQVSTSGIKVCNNHLLEFRLDIVAHYDSELLHCSYDGDAFLLTTRSGYQRQSTCSDVEDVSYVTSPFLPANLRTPWGKPLTSNTHRAHECALGVTNVKDELNEALRLSNVNILVGEWVPFGANNIVALNERLGALDRCQGGFFTSLVDKTPLNTNFKISPGLTSVKVIDFDLVHFINIETEINFPEATGIVQVENFGMHLNMDGTALNGMKIEAVMDRAATNVSIDLLARILVDIQLDSSKIMDDLLSGYQRSLMDMMFIGDSSNRSKVNVIVADMIHPKLPAAHYLDRGFLENELKQVVGEIYAAEDISDENIIIIGKIGIMLCGPDALILEPFLLYYTSLLCREAFVRNFFLRTFILNDTLNKIRQLTLQYHTDPDNVARLRTALSEASRDLILMEETLSYLAESMQDLLVPELPQDSKGQRLFEILNCKGMSHNVSSRIEDMSKLITGAGNQLKILQRSMDIITTRQLENIFRNIDSNTKFLVDASTANERSSASLSVMQVVLAGGFCFMVVDRLAAGTLNINQPAWVYSIFYEPLIVPPGLWFAFNMIWLLASSYGLIRLMRFLEFSASGALTLRVKLNKKYKSVEGLHTFFSEKIVDFTDTDVESTVTLREVEWEEEGDDDNELKWLGCAPSIEMQYDAVNQFILRVVFSVDRKTSFATEEDLVKILLQDLVMSGAMDREAAFGPDIEEGEVEHALELARLGHSTEKKQKQTGIFGFFSKSS</sequence>
<gene>
    <name evidence="2" type="ORF">GUITHDRAFT_63317</name>
</gene>
<reference evidence="3" key="3">
    <citation type="submission" date="2015-06" db="UniProtKB">
        <authorList>
            <consortium name="EnsemblProtists"/>
        </authorList>
    </citation>
    <scope>IDENTIFICATION</scope>
</reference>
<dbReference type="OrthoDB" id="494993at2759"/>